<dbReference type="STRING" id="694427.Palpr_0978"/>
<dbReference type="GO" id="GO:0006354">
    <property type="term" value="P:DNA-templated transcription elongation"/>
    <property type="evidence" value="ECO:0007669"/>
    <property type="project" value="InterPro"/>
</dbReference>
<dbReference type="SMART" id="SM00738">
    <property type="entry name" value="NGN"/>
    <property type="match status" value="1"/>
</dbReference>
<proteinExistence type="predicted"/>
<name>E4T334_PALPW</name>
<evidence type="ECO:0000259" key="4">
    <source>
        <dbReference type="SMART" id="SM00738"/>
    </source>
</evidence>
<dbReference type="PANTHER" id="PTHR30265">
    <property type="entry name" value="RHO-INTERACTING TRANSCRIPTION TERMINATION FACTOR NUSG"/>
    <property type="match status" value="1"/>
</dbReference>
<feature type="domain" description="NusG-like N-terminal" evidence="4">
    <location>
        <begin position="13"/>
        <end position="110"/>
    </location>
</feature>
<dbReference type="InterPro" id="IPR008991">
    <property type="entry name" value="Translation_prot_SH3-like_sf"/>
</dbReference>
<dbReference type="AlphaFoldDB" id="E4T334"/>
<dbReference type="InterPro" id="IPR006645">
    <property type="entry name" value="NGN-like_dom"/>
</dbReference>
<dbReference type="InterPro" id="IPR036735">
    <property type="entry name" value="NGN_dom_sf"/>
</dbReference>
<dbReference type="SUPFAM" id="SSF50104">
    <property type="entry name" value="Translation proteins SH3-like domain"/>
    <property type="match status" value="1"/>
</dbReference>
<dbReference type="NCBIfam" id="NF033644">
    <property type="entry name" value="antiterm_UpxY"/>
    <property type="match status" value="1"/>
</dbReference>
<evidence type="ECO:0000256" key="2">
    <source>
        <dbReference type="ARBA" id="ARBA00023015"/>
    </source>
</evidence>
<dbReference type="PANTHER" id="PTHR30265:SF4">
    <property type="entry name" value="KOW MOTIF FAMILY PROTEIN, EXPRESSED"/>
    <property type="match status" value="1"/>
</dbReference>
<dbReference type="KEGG" id="ppn:Palpr_0978"/>
<evidence type="ECO:0000256" key="3">
    <source>
        <dbReference type="ARBA" id="ARBA00023163"/>
    </source>
</evidence>
<dbReference type="GO" id="GO:0031564">
    <property type="term" value="P:transcription antitermination"/>
    <property type="evidence" value="ECO:0007669"/>
    <property type="project" value="UniProtKB-KW"/>
</dbReference>
<reference evidence="5 6" key="2">
    <citation type="journal article" date="2011" name="Stand. Genomic Sci.">
        <title>Complete genome sequence of Paludibacter propionicigenes type strain (WB4).</title>
        <authorList>
            <person name="Gronow S."/>
            <person name="Munk C."/>
            <person name="Lapidus A."/>
            <person name="Nolan M."/>
            <person name="Lucas S."/>
            <person name="Hammon N."/>
            <person name="Deshpande S."/>
            <person name="Cheng J.F."/>
            <person name="Tapia R."/>
            <person name="Han C."/>
            <person name="Goodwin L."/>
            <person name="Pitluck S."/>
            <person name="Liolios K."/>
            <person name="Ivanova N."/>
            <person name="Mavromatis K."/>
            <person name="Mikhailova N."/>
            <person name="Pati A."/>
            <person name="Chen A."/>
            <person name="Palaniappan K."/>
            <person name="Land M."/>
            <person name="Hauser L."/>
            <person name="Chang Y.J."/>
            <person name="Jeffries C.D."/>
            <person name="Brambilla E."/>
            <person name="Rohde M."/>
            <person name="Goker M."/>
            <person name="Detter J.C."/>
            <person name="Woyke T."/>
            <person name="Bristow J."/>
            <person name="Eisen J.A."/>
            <person name="Markowitz V."/>
            <person name="Hugenholtz P."/>
            <person name="Kyrpides N.C."/>
            <person name="Klenk H.P."/>
        </authorList>
    </citation>
    <scope>NUCLEOTIDE SEQUENCE [LARGE SCALE GENOMIC DNA]</scope>
    <source>
        <strain evidence="6">DSM 17365 / JCM 13257 / WB4</strain>
    </source>
</reference>
<dbReference type="Gene3D" id="3.30.70.940">
    <property type="entry name" value="NusG, N-terminal domain"/>
    <property type="match status" value="1"/>
</dbReference>
<keyword evidence="1" id="KW-0889">Transcription antitermination</keyword>
<reference key="1">
    <citation type="submission" date="2010-11" db="EMBL/GenBank/DDBJ databases">
        <title>The complete genome of Paludibacter propionicigenes DSM 17365.</title>
        <authorList>
            <consortium name="US DOE Joint Genome Institute (JGI-PGF)"/>
            <person name="Lucas S."/>
            <person name="Copeland A."/>
            <person name="Lapidus A."/>
            <person name="Bruce D."/>
            <person name="Goodwin L."/>
            <person name="Pitluck S."/>
            <person name="Kyrpides N."/>
            <person name="Mavromatis K."/>
            <person name="Ivanova N."/>
            <person name="Munk A.C."/>
            <person name="Brettin T."/>
            <person name="Detter J.C."/>
            <person name="Han C."/>
            <person name="Tapia R."/>
            <person name="Land M."/>
            <person name="Hauser L."/>
            <person name="Markowitz V."/>
            <person name="Cheng J.-F."/>
            <person name="Hugenholtz P."/>
            <person name="Woyke T."/>
            <person name="Wu D."/>
            <person name="Gronow S."/>
            <person name="Wellnitz S."/>
            <person name="Brambilla E."/>
            <person name="Klenk H.-P."/>
            <person name="Eisen J.A."/>
        </authorList>
    </citation>
    <scope>NUCLEOTIDE SEQUENCE</scope>
    <source>
        <strain>WB4</strain>
    </source>
</reference>
<dbReference type="Pfam" id="PF02357">
    <property type="entry name" value="NusG"/>
    <property type="match status" value="1"/>
</dbReference>
<dbReference type="Proteomes" id="UP000008718">
    <property type="component" value="Chromosome"/>
</dbReference>
<dbReference type="CDD" id="cd09895">
    <property type="entry name" value="NGN_SP_UpxY"/>
    <property type="match status" value="1"/>
</dbReference>
<dbReference type="HOGENOM" id="CLU_067287_5_2_10"/>
<dbReference type="eggNOG" id="COG0250">
    <property type="taxonomic scope" value="Bacteria"/>
</dbReference>
<sequence>MKLKEERAIQSEKLSWYAVYTAPRAEKKVSERFSDVGIEHYLALQKVKRRWSDRIKEVLIPVVNGYIFVHIQDKDFEKVTKIYGAIAFVREGGRPVAIPDCQIENLRLMVEGADEPIEFSVEDFARGESVTITKGPLTGMMGELVEVKGKHKVLIRLERFGSAITTVPVSFIEKVL</sequence>
<keyword evidence="2" id="KW-0805">Transcription regulation</keyword>
<dbReference type="InterPro" id="IPR043425">
    <property type="entry name" value="NusG-like"/>
</dbReference>
<dbReference type="EMBL" id="CP002345">
    <property type="protein sequence ID" value="ADQ79128.1"/>
    <property type="molecule type" value="Genomic_DNA"/>
</dbReference>
<evidence type="ECO:0000256" key="1">
    <source>
        <dbReference type="ARBA" id="ARBA00022814"/>
    </source>
</evidence>
<keyword evidence="6" id="KW-1185">Reference proteome</keyword>
<protein>
    <submittedName>
        <fullName evidence="5">NGN domain-containing protein</fullName>
    </submittedName>
</protein>
<accession>E4T334</accession>
<keyword evidence="3" id="KW-0804">Transcription</keyword>
<evidence type="ECO:0000313" key="5">
    <source>
        <dbReference type="EMBL" id="ADQ79128.1"/>
    </source>
</evidence>
<dbReference type="SUPFAM" id="SSF82679">
    <property type="entry name" value="N-utilization substance G protein NusG, N-terminal domain"/>
    <property type="match status" value="1"/>
</dbReference>
<evidence type="ECO:0000313" key="6">
    <source>
        <dbReference type="Proteomes" id="UP000008718"/>
    </source>
</evidence>
<gene>
    <name evidence="5" type="ordered locus">Palpr_0978</name>
</gene>
<organism evidence="5 6">
    <name type="scientific">Paludibacter propionicigenes (strain DSM 17365 / JCM 13257 / WB4)</name>
    <dbReference type="NCBI Taxonomy" id="694427"/>
    <lineage>
        <taxon>Bacteria</taxon>
        <taxon>Pseudomonadati</taxon>
        <taxon>Bacteroidota</taxon>
        <taxon>Bacteroidia</taxon>
        <taxon>Bacteroidales</taxon>
        <taxon>Paludibacteraceae</taxon>
        <taxon>Paludibacter</taxon>
    </lineage>
</organism>